<dbReference type="Proteomes" id="UP000586918">
    <property type="component" value="Unassembled WGS sequence"/>
</dbReference>
<feature type="compositionally biased region" description="Low complexity" evidence="3">
    <location>
        <begin position="200"/>
        <end position="215"/>
    </location>
</feature>
<accession>A0A848DL71</accession>
<reference evidence="5 6" key="1">
    <citation type="submission" date="2020-04" db="EMBL/GenBank/DDBJ databases">
        <authorList>
            <person name="Klaysubun C."/>
            <person name="Duangmal K."/>
            <person name="Lipun K."/>
        </authorList>
    </citation>
    <scope>NUCLEOTIDE SEQUENCE [LARGE SCALE GENOMIC DNA]</scope>
    <source>
        <strain evidence="5 6">DSM 45300</strain>
    </source>
</reference>
<evidence type="ECO:0000313" key="5">
    <source>
        <dbReference type="EMBL" id="NMH93510.1"/>
    </source>
</evidence>
<keyword evidence="1" id="KW-0235">DNA replication</keyword>
<dbReference type="SUPFAM" id="SSF48024">
    <property type="entry name" value="N-terminal domain of DnaB helicase"/>
    <property type="match status" value="2"/>
</dbReference>
<feature type="domain" description="DNA helicase DnaB-like N-terminal" evidence="4">
    <location>
        <begin position="233"/>
        <end position="323"/>
    </location>
</feature>
<dbReference type="RefSeq" id="WP_169414207.1">
    <property type="nucleotide sequence ID" value="NZ_JAAXKZ010000071.1"/>
</dbReference>
<dbReference type="Gene3D" id="1.10.860.10">
    <property type="entry name" value="DNAb Helicase, Chain A"/>
    <property type="match status" value="2"/>
</dbReference>
<evidence type="ECO:0000256" key="2">
    <source>
        <dbReference type="ARBA" id="ARBA00023125"/>
    </source>
</evidence>
<comment type="caution">
    <text evidence="5">The sequence shown here is derived from an EMBL/GenBank/DDBJ whole genome shotgun (WGS) entry which is preliminary data.</text>
</comment>
<evidence type="ECO:0000256" key="3">
    <source>
        <dbReference type="SAM" id="MobiDB-lite"/>
    </source>
</evidence>
<proteinExistence type="predicted"/>
<dbReference type="GO" id="GO:0003678">
    <property type="term" value="F:DNA helicase activity"/>
    <property type="evidence" value="ECO:0007669"/>
    <property type="project" value="InterPro"/>
</dbReference>
<dbReference type="Pfam" id="PF00772">
    <property type="entry name" value="DnaB"/>
    <property type="match status" value="2"/>
</dbReference>
<keyword evidence="6" id="KW-1185">Reference proteome</keyword>
<dbReference type="GO" id="GO:0005829">
    <property type="term" value="C:cytosol"/>
    <property type="evidence" value="ECO:0007669"/>
    <property type="project" value="TreeGrafter"/>
</dbReference>
<dbReference type="GO" id="GO:0003677">
    <property type="term" value="F:DNA binding"/>
    <property type="evidence" value="ECO:0007669"/>
    <property type="project" value="UniProtKB-KW"/>
</dbReference>
<dbReference type="AlphaFoldDB" id="A0A848DL71"/>
<gene>
    <name evidence="5" type="ORF">HF519_18415</name>
</gene>
<protein>
    <recommendedName>
        <fullName evidence="4">DNA helicase DnaB-like N-terminal domain-containing protein</fullName>
    </recommendedName>
</protein>
<dbReference type="InterPro" id="IPR036185">
    <property type="entry name" value="DNA_heli_DnaB-like_N_sf"/>
</dbReference>
<dbReference type="PANTHER" id="PTHR30153:SF2">
    <property type="entry name" value="REPLICATIVE DNA HELICASE"/>
    <property type="match status" value="1"/>
</dbReference>
<name>A0A848DL71_9PSEU</name>
<dbReference type="InterPro" id="IPR007693">
    <property type="entry name" value="DNA_helicase_DnaB-like_N"/>
</dbReference>
<feature type="region of interest" description="Disordered" evidence="3">
    <location>
        <begin position="200"/>
        <end position="221"/>
    </location>
</feature>
<evidence type="ECO:0000259" key="4">
    <source>
        <dbReference type="Pfam" id="PF00772"/>
    </source>
</evidence>
<evidence type="ECO:0000313" key="6">
    <source>
        <dbReference type="Proteomes" id="UP000586918"/>
    </source>
</evidence>
<dbReference type="GO" id="GO:0006260">
    <property type="term" value="P:DNA replication"/>
    <property type="evidence" value="ECO:0007669"/>
    <property type="project" value="UniProtKB-KW"/>
</dbReference>
<evidence type="ECO:0000256" key="1">
    <source>
        <dbReference type="ARBA" id="ARBA00022705"/>
    </source>
</evidence>
<dbReference type="PANTHER" id="PTHR30153">
    <property type="entry name" value="REPLICATIVE DNA HELICASE DNAB"/>
    <property type="match status" value="1"/>
</dbReference>
<keyword evidence="2" id="KW-0238">DNA-binding</keyword>
<feature type="domain" description="DNA helicase DnaB-like N-terminal" evidence="4">
    <location>
        <begin position="19"/>
        <end position="77"/>
    </location>
</feature>
<dbReference type="InterPro" id="IPR016136">
    <property type="entry name" value="DNA_helicase_N/primase_C"/>
</dbReference>
<organism evidence="5 6">
    <name type="scientific">Pseudonocardia bannensis</name>
    <dbReference type="NCBI Taxonomy" id="630973"/>
    <lineage>
        <taxon>Bacteria</taxon>
        <taxon>Bacillati</taxon>
        <taxon>Actinomycetota</taxon>
        <taxon>Actinomycetes</taxon>
        <taxon>Pseudonocardiales</taxon>
        <taxon>Pseudonocardiaceae</taxon>
        <taxon>Pseudonocardia</taxon>
    </lineage>
</organism>
<sequence length="441" mass="46359">MSTGAPDAARTTATDLAASALLGALLWDPRRVRDVADWLEPTDFGHWAHRAIYQTMTGLIADGREVDLLSLPEVLARGEYHDAHVDRGGIGPLSAPALHDLLSMTPATPRAEEHEANQGVVRSEHVRYARVVLEDSIRRQVQAAGTRIDQYARHATGQDADTAAEVMAPVLAETTARLRELTSRLGDSGALRSRIAAALDPATPATGPGAAGSTPDVEIGHPRPPLTAAGVQRAEYSLIGACLVSPQVRGLVEDRLLAEDFTTAEVAATWQAIRALSRRGDPVDFVLVAVEVERQGATPDYGPGLGAAELARVAARADAVSGYRAVDTVARAALSRAAGQAHRELQQLAGDRAKTGQEVLRGAQGVLTTVEATARRLGGNAAATAAAALTPPAERVPQPRPRADTAAARRRIAVRRYLTQGAYMASASSEADLSAALSSDK</sequence>
<dbReference type="EMBL" id="JAAXKZ010000071">
    <property type="protein sequence ID" value="NMH93510.1"/>
    <property type="molecule type" value="Genomic_DNA"/>
</dbReference>
<dbReference type="GO" id="GO:0005524">
    <property type="term" value="F:ATP binding"/>
    <property type="evidence" value="ECO:0007669"/>
    <property type="project" value="InterPro"/>
</dbReference>